<evidence type="ECO:0000313" key="2">
    <source>
        <dbReference type="Proteomes" id="UP000593571"/>
    </source>
</evidence>
<accession>A0A7J8CI16</accession>
<gene>
    <name evidence="1" type="ORF">HJG63_008972</name>
</gene>
<dbReference type="AlphaFoldDB" id="A0A7J8CI16"/>
<comment type="caution">
    <text evidence="1">The sequence shown here is derived from an EMBL/GenBank/DDBJ whole genome shotgun (WGS) entry which is preliminary data.</text>
</comment>
<dbReference type="Proteomes" id="UP000593571">
    <property type="component" value="Unassembled WGS sequence"/>
</dbReference>
<proteinExistence type="predicted"/>
<reference evidence="1 2" key="1">
    <citation type="journal article" date="2020" name="Nature">
        <title>Six reference-quality genomes reveal evolution of bat adaptations.</title>
        <authorList>
            <person name="Jebb D."/>
            <person name="Huang Z."/>
            <person name="Pippel M."/>
            <person name="Hughes G.M."/>
            <person name="Lavrichenko K."/>
            <person name="Devanna P."/>
            <person name="Winkler S."/>
            <person name="Jermiin L.S."/>
            <person name="Skirmuntt E.C."/>
            <person name="Katzourakis A."/>
            <person name="Burkitt-Gray L."/>
            <person name="Ray D.A."/>
            <person name="Sullivan K.A.M."/>
            <person name="Roscito J.G."/>
            <person name="Kirilenko B.M."/>
            <person name="Davalos L.M."/>
            <person name="Corthals A.P."/>
            <person name="Power M.L."/>
            <person name="Jones G."/>
            <person name="Ransome R.D."/>
            <person name="Dechmann D.K.N."/>
            <person name="Locatelli A.G."/>
            <person name="Puechmaille S.J."/>
            <person name="Fedrigo O."/>
            <person name="Jarvis E.D."/>
            <person name="Hiller M."/>
            <person name="Vernes S.C."/>
            <person name="Myers E.W."/>
            <person name="Teeling E.C."/>
        </authorList>
    </citation>
    <scope>NUCLEOTIDE SEQUENCE [LARGE SCALE GENOMIC DNA]</scope>
    <source>
        <strain evidence="1">MRouAeg1</strain>
        <tissue evidence="1">Muscle</tissue>
    </source>
</reference>
<keyword evidence="2" id="KW-1185">Reference proteome</keyword>
<sequence length="132" mass="14669">MSSAQLKPALQGLSQEAPIVSQGQGWNLSPTQYSRVTLGKFYCSLGLRFLICKTGEIVAEVVAVGPEESRVVIYRNITWRGRRRGFRALPEGAQTLIIRSSLQLEKGGPCILPRFAHPLIVQMRKRGLHLRG</sequence>
<organism evidence="1 2">
    <name type="scientific">Rousettus aegyptiacus</name>
    <name type="common">Egyptian fruit bat</name>
    <name type="synonym">Pteropus aegyptiacus</name>
    <dbReference type="NCBI Taxonomy" id="9407"/>
    <lineage>
        <taxon>Eukaryota</taxon>
        <taxon>Metazoa</taxon>
        <taxon>Chordata</taxon>
        <taxon>Craniata</taxon>
        <taxon>Vertebrata</taxon>
        <taxon>Euteleostomi</taxon>
        <taxon>Mammalia</taxon>
        <taxon>Eutheria</taxon>
        <taxon>Laurasiatheria</taxon>
        <taxon>Chiroptera</taxon>
        <taxon>Yinpterochiroptera</taxon>
        <taxon>Pteropodoidea</taxon>
        <taxon>Pteropodidae</taxon>
        <taxon>Rousettinae</taxon>
        <taxon>Rousettus</taxon>
    </lineage>
</organism>
<evidence type="ECO:0000313" key="1">
    <source>
        <dbReference type="EMBL" id="KAF6410412.1"/>
    </source>
</evidence>
<protein>
    <submittedName>
        <fullName evidence="1">Uncharacterized protein</fullName>
    </submittedName>
</protein>
<dbReference type="EMBL" id="JACASE010000014">
    <property type="protein sequence ID" value="KAF6410412.1"/>
    <property type="molecule type" value="Genomic_DNA"/>
</dbReference>
<name>A0A7J8CI16_ROUAE</name>